<dbReference type="EMBL" id="FNQM01000029">
    <property type="protein sequence ID" value="SEB00998.1"/>
    <property type="molecule type" value="Genomic_DNA"/>
</dbReference>
<reference evidence="1 2" key="1">
    <citation type="submission" date="2016-10" db="EMBL/GenBank/DDBJ databases">
        <authorList>
            <person name="de Groot N.N."/>
        </authorList>
    </citation>
    <scope>NUCLEOTIDE SEQUENCE [LARGE SCALE GENOMIC DNA]</scope>
    <source>
        <strain evidence="1 2">DSM 15345</strain>
    </source>
</reference>
<protein>
    <submittedName>
        <fullName evidence="1">Uncharacterized conserved protein, DUF736 family</fullName>
    </submittedName>
</protein>
<sequence>MATIGTLTKRPDGSYLGALALKSYAGRAFFQPDGAKRSAAAPDFRIFGASAQGGRFELGAAWIKARADGQGTYVSVKLDFPELPAPIYATLGVMAGQDDPDVHAVIWNRPVDGRAAAPGGDPFAALRPAA</sequence>
<name>A0A1H4FWI9_9RHOB</name>
<keyword evidence="2" id="KW-1185">Reference proteome</keyword>
<dbReference type="Pfam" id="PF05284">
    <property type="entry name" value="DUF736"/>
    <property type="match status" value="1"/>
</dbReference>
<evidence type="ECO:0000313" key="2">
    <source>
        <dbReference type="Proteomes" id="UP000198703"/>
    </source>
</evidence>
<gene>
    <name evidence="1" type="ORF">SAMN05444370_12912</name>
</gene>
<dbReference type="RefSeq" id="WP_093256312.1">
    <property type="nucleotide sequence ID" value="NZ_FNQM01000029.1"/>
</dbReference>
<accession>A0A1H4FWI9</accession>
<dbReference type="OrthoDB" id="9800788at2"/>
<dbReference type="AlphaFoldDB" id="A0A1H4FWI9"/>
<evidence type="ECO:0000313" key="1">
    <source>
        <dbReference type="EMBL" id="SEB00998.1"/>
    </source>
</evidence>
<organism evidence="1 2">
    <name type="scientific">Rubrimonas cliftonensis</name>
    <dbReference type="NCBI Taxonomy" id="89524"/>
    <lineage>
        <taxon>Bacteria</taxon>
        <taxon>Pseudomonadati</taxon>
        <taxon>Pseudomonadota</taxon>
        <taxon>Alphaproteobacteria</taxon>
        <taxon>Rhodobacterales</taxon>
        <taxon>Paracoccaceae</taxon>
        <taxon>Rubrimonas</taxon>
    </lineage>
</organism>
<proteinExistence type="predicted"/>
<dbReference type="InterPro" id="IPR007948">
    <property type="entry name" value="DUF736"/>
</dbReference>
<dbReference type="STRING" id="89524.SAMN05444370_12912"/>
<dbReference type="Proteomes" id="UP000198703">
    <property type="component" value="Unassembled WGS sequence"/>
</dbReference>